<dbReference type="Proteomes" id="UP000217221">
    <property type="component" value="Chromosome"/>
</dbReference>
<evidence type="ECO:0008006" key="4">
    <source>
        <dbReference type="Google" id="ProtNLM"/>
    </source>
</evidence>
<dbReference type="KEGG" id="plim:PHILAsVB114_05775"/>
<evidence type="ECO:0000256" key="1">
    <source>
        <dbReference type="SAM" id="Phobius"/>
    </source>
</evidence>
<evidence type="ECO:0000313" key="3">
    <source>
        <dbReference type="Proteomes" id="UP000217221"/>
    </source>
</evidence>
<sequence>MATRDENAAWSIVGYLLSGLIFWGAVGWGLDKWLGTAFLLLTGLLVGAASGIYLVWLRFGRE</sequence>
<keyword evidence="1" id="KW-0812">Transmembrane</keyword>
<reference evidence="2 3" key="1">
    <citation type="submission" date="2016-07" db="EMBL/GenBank/DDBJ databases">
        <title>High microdiversification within the ubiquitous acI lineage of Actinobacteria.</title>
        <authorList>
            <person name="Neuenschwander S.M."/>
            <person name="Salcher M."/>
            <person name="Ghai R."/>
            <person name="Pernthaler J."/>
        </authorList>
    </citation>
    <scope>NUCLEOTIDE SEQUENCE [LARGE SCALE GENOMIC DNA]</scope>
    <source>
        <strain evidence="2">MMS-VB-114</strain>
    </source>
</reference>
<dbReference type="EMBL" id="CP016782">
    <property type="protein sequence ID" value="ASY28116.1"/>
    <property type="molecule type" value="Genomic_DNA"/>
</dbReference>
<name>A0A249LGR6_9ACTN</name>
<protein>
    <recommendedName>
        <fullName evidence="4">F0F1-ATPase subunit Ca2+/Mg2+ transporter</fullName>
    </recommendedName>
</protein>
<keyword evidence="1" id="KW-1133">Transmembrane helix</keyword>
<evidence type="ECO:0000313" key="2">
    <source>
        <dbReference type="EMBL" id="ASY28116.1"/>
    </source>
</evidence>
<feature type="transmembrane region" description="Helical" evidence="1">
    <location>
        <begin position="12"/>
        <end position="30"/>
    </location>
</feature>
<keyword evidence="1" id="KW-0472">Membrane</keyword>
<keyword evidence="3" id="KW-1185">Reference proteome</keyword>
<accession>A0A249LGR6</accession>
<feature type="transmembrane region" description="Helical" evidence="1">
    <location>
        <begin position="36"/>
        <end position="56"/>
    </location>
</feature>
<dbReference type="RefSeq" id="WP_095698421.1">
    <property type="nucleotide sequence ID" value="NZ_CP016782.1"/>
</dbReference>
<proteinExistence type="predicted"/>
<organism evidence="2 3">
    <name type="scientific">Candidatus Planktophila limnetica</name>
    <dbReference type="NCBI Taxonomy" id="573600"/>
    <lineage>
        <taxon>Bacteria</taxon>
        <taxon>Bacillati</taxon>
        <taxon>Actinomycetota</taxon>
        <taxon>Actinomycetes</taxon>
        <taxon>Candidatus Nanopelagicales</taxon>
        <taxon>Candidatus Nanopelagicaceae</taxon>
        <taxon>Candidatus Planktophila</taxon>
    </lineage>
</organism>
<dbReference type="AlphaFoldDB" id="A0A249LGR6"/>
<gene>
    <name evidence="2" type="ORF">PHILAsVB114_05775</name>
</gene>
<dbReference type="OrthoDB" id="5193039at2"/>